<proteinExistence type="predicted"/>
<reference evidence="2" key="1">
    <citation type="submission" date="2017-02" db="EMBL/GenBank/DDBJ databases">
        <authorList>
            <person name="Tafer H."/>
            <person name="Lopandic K."/>
        </authorList>
    </citation>
    <scope>NUCLEOTIDE SEQUENCE [LARGE SCALE GENOMIC DNA]</scope>
    <source>
        <strain evidence="2">CBS 366.77</strain>
    </source>
</reference>
<comment type="caution">
    <text evidence="1">The sequence shown here is derived from an EMBL/GenBank/DDBJ whole genome shotgun (WGS) entry which is preliminary data.</text>
</comment>
<organism evidence="1 2">
    <name type="scientific">Aspergillus sclerotialis</name>
    <dbReference type="NCBI Taxonomy" id="2070753"/>
    <lineage>
        <taxon>Eukaryota</taxon>
        <taxon>Fungi</taxon>
        <taxon>Dikarya</taxon>
        <taxon>Ascomycota</taxon>
        <taxon>Pezizomycotina</taxon>
        <taxon>Eurotiomycetes</taxon>
        <taxon>Eurotiomycetidae</taxon>
        <taxon>Eurotiales</taxon>
        <taxon>Aspergillaceae</taxon>
        <taxon>Aspergillus</taxon>
        <taxon>Aspergillus subgen. Polypaecilum</taxon>
    </lineage>
</organism>
<dbReference type="EMBL" id="MVGC01000106">
    <property type="protein sequence ID" value="RJE23757.1"/>
    <property type="molecule type" value="Genomic_DNA"/>
</dbReference>
<dbReference type="Proteomes" id="UP000266188">
    <property type="component" value="Unassembled WGS sequence"/>
</dbReference>
<dbReference type="AlphaFoldDB" id="A0A3A2ZQL7"/>
<evidence type="ECO:0000313" key="1">
    <source>
        <dbReference type="EMBL" id="RJE23757.1"/>
    </source>
</evidence>
<evidence type="ECO:0000313" key="2">
    <source>
        <dbReference type="Proteomes" id="UP000266188"/>
    </source>
</evidence>
<name>A0A3A2ZQL7_9EURO</name>
<sequence>MAPNEMEQFLNTYKVWRETRAWPIKQKKNSTVFLSITTAEPTELYSSQDTQLWAAHHLLVSDPDIPQIAEDIGAGLEEDESRVFGTVPDGELCGSELISDPGQPGMTTAKAQESLSASQRNDDYINVLPVKESKATVQRIYDDEVRDKRNNILNSGKDCVYTHGRYRAFLLVDKDNKDNQVLISPKKRKQLLEFWELRSKFRSFFHGGVYHI</sequence>
<keyword evidence="2" id="KW-1185">Reference proteome</keyword>
<accession>A0A3A2ZQL7</accession>
<protein>
    <submittedName>
        <fullName evidence="1">Uncharacterized protein</fullName>
    </submittedName>
</protein>
<gene>
    <name evidence="1" type="ORF">PHISCL_03897</name>
</gene>